<dbReference type="OrthoDB" id="8961499at2759"/>
<organism evidence="2 3">
    <name type="scientific">Liparis tanakae</name>
    <name type="common">Tanaka's snailfish</name>
    <dbReference type="NCBI Taxonomy" id="230148"/>
    <lineage>
        <taxon>Eukaryota</taxon>
        <taxon>Metazoa</taxon>
        <taxon>Chordata</taxon>
        <taxon>Craniata</taxon>
        <taxon>Vertebrata</taxon>
        <taxon>Euteleostomi</taxon>
        <taxon>Actinopterygii</taxon>
        <taxon>Neopterygii</taxon>
        <taxon>Teleostei</taxon>
        <taxon>Neoteleostei</taxon>
        <taxon>Acanthomorphata</taxon>
        <taxon>Eupercaria</taxon>
        <taxon>Perciformes</taxon>
        <taxon>Cottioidei</taxon>
        <taxon>Cottales</taxon>
        <taxon>Liparidae</taxon>
        <taxon>Liparis</taxon>
    </lineage>
</organism>
<evidence type="ECO:0000313" key="3">
    <source>
        <dbReference type="Proteomes" id="UP000314294"/>
    </source>
</evidence>
<gene>
    <name evidence="2" type="ORF">EYF80_056109</name>
</gene>
<name>A0A4Z2EY54_9TELE</name>
<dbReference type="AlphaFoldDB" id="A0A4Z2EY54"/>
<evidence type="ECO:0000256" key="1">
    <source>
        <dbReference type="SAM" id="MobiDB-lite"/>
    </source>
</evidence>
<dbReference type="Proteomes" id="UP000314294">
    <property type="component" value="Unassembled WGS sequence"/>
</dbReference>
<keyword evidence="3" id="KW-1185">Reference proteome</keyword>
<feature type="region of interest" description="Disordered" evidence="1">
    <location>
        <begin position="43"/>
        <end position="72"/>
    </location>
</feature>
<evidence type="ECO:0000313" key="2">
    <source>
        <dbReference type="EMBL" id="TNN33728.1"/>
    </source>
</evidence>
<feature type="compositionally biased region" description="Polar residues" evidence="1">
    <location>
        <begin position="43"/>
        <end position="65"/>
    </location>
</feature>
<comment type="caution">
    <text evidence="2">The sequence shown here is derived from an EMBL/GenBank/DDBJ whole genome shotgun (WGS) entry which is preliminary data.</text>
</comment>
<proteinExistence type="predicted"/>
<feature type="region of interest" description="Disordered" evidence="1">
    <location>
        <begin position="1"/>
        <end position="25"/>
    </location>
</feature>
<accession>A0A4Z2EY54</accession>
<dbReference type="EMBL" id="SRLO01002150">
    <property type="protein sequence ID" value="TNN33728.1"/>
    <property type="molecule type" value="Genomic_DNA"/>
</dbReference>
<reference evidence="2 3" key="1">
    <citation type="submission" date="2019-03" db="EMBL/GenBank/DDBJ databases">
        <title>First draft genome of Liparis tanakae, snailfish: a comprehensive survey of snailfish specific genes.</title>
        <authorList>
            <person name="Kim W."/>
            <person name="Song I."/>
            <person name="Jeong J.-H."/>
            <person name="Kim D."/>
            <person name="Kim S."/>
            <person name="Ryu S."/>
            <person name="Song J.Y."/>
            <person name="Lee S.K."/>
        </authorList>
    </citation>
    <scope>NUCLEOTIDE SEQUENCE [LARGE SCALE GENOMIC DNA]</scope>
    <source>
        <tissue evidence="2">Muscle</tissue>
    </source>
</reference>
<protein>
    <submittedName>
        <fullName evidence="2">Uncharacterized protein</fullName>
    </submittedName>
</protein>
<sequence>MRSLLRALHPSAVETEVSDPPAAEQFSEEDIISVTASANLFTEYSDGRGTQASRPGSQLSGQSQPEGGVDGSIGAVMCMARLQLDVQQPEPPRASAFFRRTNAPTDFSVPPSVDYLRELHACWRDTSTHSRPSIEGRILADW</sequence>